<accession>A0A5C6NGG1</accession>
<feature type="domain" description="AP-3 complex subunit beta-1/2 C-terminal" evidence="2">
    <location>
        <begin position="78"/>
        <end position="128"/>
    </location>
</feature>
<comment type="caution">
    <text evidence="3">The sequence shown here is derived from an EMBL/GenBank/DDBJ whole genome shotgun (WGS) entry which is preliminary data.</text>
</comment>
<evidence type="ECO:0000256" key="1">
    <source>
        <dbReference type="SAM" id="MobiDB-lite"/>
    </source>
</evidence>
<dbReference type="AlphaFoldDB" id="A0A5C6NGG1"/>
<dbReference type="EMBL" id="RHFK02000013">
    <property type="protein sequence ID" value="TWW66293.1"/>
    <property type="molecule type" value="Genomic_DNA"/>
</dbReference>
<evidence type="ECO:0000313" key="4">
    <source>
        <dbReference type="Proteomes" id="UP000324091"/>
    </source>
</evidence>
<feature type="region of interest" description="Disordered" evidence="1">
    <location>
        <begin position="1"/>
        <end position="35"/>
    </location>
</feature>
<reference evidence="3 4" key="1">
    <citation type="submission" date="2019-04" db="EMBL/GenBank/DDBJ databases">
        <title>Chromosome genome assembly for Takifugu flavidus.</title>
        <authorList>
            <person name="Xiao S."/>
        </authorList>
    </citation>
    <scope>NUCLEOTIDE SEQUENCE [LARGE SCALE GENOMIC DNA]</scope>
    <source>
        <strain evidence="3">HTHZ2018</strain>
        <tissue evidence="3">Muscle</tissue>
    </source>
</reference>
<gene>
    <name evidence="3" type="ORF">D4764_20G0003250</name>
</gene>
<sequence length="131" mass="14130">MEADGWELATGDREIQRSRGEQEKRSARPCRPSKGVTLGHSPCLPLVSALNGDHVCPDFAPVYRDGIQGNGGLRILSVVQREFAAQTISSRALVLVSLELKEATAALTVNTEKSVMASVLLRDLKQAFAQA</sequence>
<protein>
    <submittedName>
        <fullName evidence="3">AP-3 complex subunit beta-1</fullName>
    </submittedName>
</protein>
<evidence type="ECO:0000259" key="2">
    <source>
        <dbReference type="Pfam" id="PF24080"/>
    </source>
</evidence>
<name>A0A5C6NGG1_9TELE</name>
<dbReference type="Pfam" id="PF24080">
    <property type="entry name" value="AP3B1_C_2"/>
    <property type="match status" value="1"/>
</dbReference>
<feature type="compositionally biased region" description="Basic and acidic residues" evidence="1">
    <location>
        <begin position="10"/>
        <end position="26"/>
    </location>
</feature>
<proteinExistence type="predicted"/>
<dbReference type="InterPro" id="IPR056314">
    <property type="entry name" value="AP3B1/2_C"/>
</dbReference>
<dbReference type="Proteomes" id="UP000324091">
    <property type="component" value="Chromosome 20"/>
</dbReference>
<evidence type="ECO:0000313" key="3">
    <source>
        <dbReference type="EMBL" id="TWW66293.1"/>
    </source>
</evidence>
<keyword evidence="4" id="KW-1185">Reference proteome</keyword>
<organism evidence="3 4">
    <name type="scientific">Takifugu flavidus</name>
    <name type="common">sansaifugu</name>
    <dbReference type="NCBI Taxonomy" id="433684"/>
    <lineage>
        <taxon>Eukaryota</taxon>
        <taxon>Metazoa</taxon>
        <taxon>Chordata</taxon>
        <taxon>Craniata</taxon>
        <taxon>Vertebrata</taxon>
        <taxon>Euteleostomi</taxon>
        <taxon>Actinopterygii</taxon>
        <taxon>Neopterygii</taxon>
        <taxon>Teleostei</taxon>
        <taxon>Neoteleostei</taxon>
        <taxon>Acanthomorphata</taxon>
        <taxon>Eupercaria</taxon>
        <taxon>Tetraodontiformes</taxon>
        <taxon>Tetradontoidea</taxon>
        <taxon>Tetraodontidae</taxon>
        <taxon>Takifugu</taxon>
    </lineage>
</organism>